<dbReference type="KEGG" id="pspc:Strain318_002672"/>
<organism evidence="6 7">
    <name type="scientific">Pseudogemmatithrix spongiicola</name>
    <dbReference type="NCBI Taxonomy" id="3062599"/>
    <lineage>
        <taxon>Bacteria</taxon>
        <taxon>Pseudomonadati</taxon>
        <taxon>Gemmatimonadota</taxon>
        <taxon>Gemmatimonadia</taxon>
        <taxon>Gemmatimonadales</taxon>
        <taxon>Gemmatimonadaceae</taxon>
        <taxon>Pseudogemmatithrix</taxon>
    </lineage>
</organism>
<keyword evidence="2 3" id="KW-0802">TPR repeat</keyword>
<name>A0AA49K215_9BACT</name>
<evidence type="ECO:0000313" key="6">
    <source>
        <dbReference type="EMBL" id="WKW16261.1"/>
    </source>
</evidence>
<keyword evidence="1" id="KW-0677">Repeat</keyword>
<feature type="signal peptide" evidence="4">
    <location>
        <begin position="1"/>
        <end position="22"/>
    </location>
</feature>
<evidence type="ECO:0000313" key="7">
    <source>
        <dbReference type="Proteomes" id="UP001229955"/>
    </source>
</evidence>
<protein>
    <submittedName>
        <fullName evidence="6">Tetratricopeptide repeat protein</fullName>
    </submittedName>
</protein>
<dbReference type="Proteomes" id="UP001229955">
    <property type="component" value="Chromosome"/>
</dbReference>
<evidence type="ECO:0000256" key="4">
    <source>
        <dbReference type="SAM" id="SignalP"/>
    </source>
</evidence>
<dbReference type="AlphaFoldDB" id="A0AA49K215"/>
<feature type="repeat" description="TPR" evidence="3">
    <location>
        <begin position="254"/>
        <end position="287"/>
    </location>
</feature>
<dbReference type="SUPFAM" id="SSF48452">
    <property type="entry name" value="TPR-like"/>
    <property type="match status" value="1"/>
</dbReference>
<dbReference type="Pfam" id="PF07719">
    <property type="entry name" value="TPR_2"/>
    <property type="match status" value="1"/>
</dbReference>
<feature type="chain" id="PRO_5041432368" evidence="4">
    <location>
        <begin position="23"/>
        <end position="301"/>
    </location>
</feature>
<accession>A0AA49K215</accession>
<feature type="repeat" description="TPR" evidence="3">
    <location>
        <begin position="28"/>
        <end position="61"/>
    </location>
</feature>
<proteinExistence type="predicted"/>
<dbReference type="RefSeq" id="WP_367886213.1">
    <property type="nucleotide sequence ID" value="NZ_CP130612.1"/>
</dbReference>
<dbReference type="EMBL" id="CP130613">
    <property type="protein sequence ID" value="WKW16261.1"/>
    <property type="molecule type" value="Genomic_DNA"/>
</dbReference>
<reference evidence="6" key="1">
    <citation type="submission" date="2023-07" db="EMBL/GenBank/DDBJ databases">
        <authorList>
            <person name="Haufschild T."/>
            <person name="Kallscheuer N."/>
            <person name="Hammer J."/>
            <person name="Kohn T."/>
            <person name="Kabuu M."/>
            <person name="Jogler M."/>
            <person name="Wohfarth N."/>
            <person name="Heuer A."/>
            <person name="Rohde M."/>
            <person name="van Teeseling M.C.F."/>
            <person name="Jogler C."/>
        </authorList>
    </citation>
    <scope>NUCLEOTIDE SEQUENCE</scope>
    <source>
        <strain evidence="5">Strain 138</strain>
        <strain evidence="6">Strain 318</strain>
    </source>
</reference>
<sequence>MRLVHLSLAFLAALSASSLHLAAQTGPGARDYEAGRNYLRANQPDRAERSFERAIEREPRNGTYHLWLGNAVGQQAATANVVRQPFLARRVKSAFEQAVRYDPELLDAREGLIQFHLLAPGVMGGDKAEAQRQQREIARRNPARGHVAAANIAWSGRDTATTERELRAAIALQPDSLAATANLSARLVQWRRVPDAFALWDAFLARQPASVPGRYQVGRLAAITGQRLLDGERHLRAILAIETWPEDNWAPGKAAAHARLGDVLRQQGKRDDARAAYDRALALDPNLQIAKDGRRALGSTN</sequence>
<dbReference type="SMART" id="SM00028">
    <property type="entry name" value="TPR"/>
    <property type="match status" value="2"/>
</dbReference>
<accession>A0AA49JWU4</accession>
<dbReference type="EMBL" id="CP130612">
    <property type="protein sequence ID" value="WKW13354.1"/>
    <property type="molecule type" value="Genomic_DNA"/>
</dbReference>
<dbReference type="PROSITE" id="PS50293">
    <property type="entry name" value="TPR_REGION"/>
    <property type="match status" value="1"/>
</dbReference>
<evidence type="ECO:0000256" key="1">
    <source>
        <dbReference type="ARBA" id="ARBA00022737"/>
    </source>
</evidence>
<dbReference type="Pfam" id="PF13432">
    <property type="entry name" value="TPR_16"/>
    <property type="match status" value="1"/>
</dbReference>
<dbReference type="InterPro" id="IPR019734">
    <property type="entry name" value="TPR_rpt"/>
</dbReference>
<keyword evidence="7" id="KW-1185">Reference proteome</keyword>
<evidence type="ECO:0000313" key="5">
    <source>
        <dbReference type="EMBL" id="WKW13354.1"/>
    </source>
</evidence>
<dbReference type="InterPro" id="IPR013105">
    <property type="entry name" value="TPR_2"/>
</dbReference>
<evidence type="ECO:0000256" key="2">
    <source>
        <dbReference type="ARBA" id="ARBA00022803"/>
    </source>
</evidence>
<keyword evidence="4" id="KW-0732">Signal</keyword>
<dbReference type="PROSITE" id="PS50005">
    <property type="entry name" value="TPR"/>
    <property type="match status" value="2"/>
</dbReference>
<dbReference type="Gene3D" id="1.25.40.10">
    <property type="entry name" value="Tetratricopeptide repeat domain"/>
    <property type="match status" value="2"/>
</dbReference>
<dbReference type="InterPro" id="IPR011990">
    <property type="entry name" value="TPR-like_helical_dom_sf"/>
</dbReference>
<gene>
    <name evidence="5" type="ORF">Strain138_002672</name>
    <name evidence="6" type="ORF">Strain318_002672</name>
</gene>
<evidence type="ECO:0000256" key="3">
    <source>
        <dbReference type="PROSITE-ProRule" id="PRU00339"/>
    </source>
</evidence>